<evidence type="ECO:0000256" key="6">
    <source>
        <dbReference type="ARBA" id="ARBA00022989"/>
    </source>
</evidence>
<evidence type="ECO:0000256" key="5">
    <source>
        <dbReference type="ARBA" id="ARBA00022840"/>
    </source>
</evidence>
<dbReference type="InterPro" id="IPR011527">
    <property type="entry name" value="ABC1_TM_dom"/>
</dbReference>
<reference evidence="10" key="1">
    <citation type="submission" date="2021-06" db="EMBL/GenBank/DDBJ databases">
        <authorList>
            <person name="Hodson N. C."/>
            <person name="Mongue J. A."/>
            <person name="Jaron S. K."/>
        </authorList>
    </citation>
    <scope>NUCLEOTIDE SEQUENCE</scope>
</reference>
<feature type="non-terminal residue" evidence="10">
    <location>
        <position position="1"/>
    </location>
</feature>
<evidence type="ECO:0000313" key="10">
    <source>
        <dbReference type="EMBL" id="CAG7821002.1"/>
    </source>
</evidence>
<feature type="domain" description="ABC transmembrane type-1" evidence="9">
    <location>
        <begin position="1"/>
        <end position="161"/>
    </location>
</feature>
<dbReference type="Pfam" id="PF00664">
    <property type="entry name" value="ABC_membrane"/>
    <property type="match status" value="1"/>
</dbReference>
<evidence type="ECO:0000256" key="3">
    <source>
        <dbReference type="ARBA" id="ARBA00022737"/>
    </source>
</evidence>
<dbReference type="OrthoDB" id="6500128at2759"/>
<keyword evidence="5" id="KW-0067">ATP-binding</keyword>
<keyword evidence="4" id="KW-0547">Nucleotide-binding</keyword>
<comment type="caution">
    <text evidence="10">The sequence shown here is derived from an EMBL/GenBank/DDBJ whole genome shotgun (WGS) entry which is preliminary data.</text>
</comment>
<dbReference type="PROSITE" id="PS50929">
    <property type="entry name" value="ABC_TM1F"/>
    <property type="match status" value="1"/>
</dbReference>
<accession>A0A8J2KR49</accession>
<gene>
    <name evidence="10" type="ORF">AFUS01_LOCUS31365</name>
</gene>
<keyword evidence="3" id="KW-0677">Repeat</keyword>
<evidence type="ECO:0000256" key="4">
    <source>
        <dbReference type="ARBA" id="ARBA00022741"/>
    </source>
</evidence>
<evidence type="ECO:0000256" key="8">
    <source>
        <dbReference type="SAM" id="Phobius"/>
    </source>
</evidence>
<sequence length="170" mass="19217">VIGSLTVISINTPIFLTTILPIVIIYIAVQRFYIVTSRQLKRMESVTRSPIFSHFSETLAGLSTIRAFKCQHQFLTTFEKNLDKNLGAYFPFICTARWLSIILECIGNLVVFFATLFALMYHTDGGTLGLSVSDALLITSNLNYLVRQTLDVETNIVSIERIQEYSEIPQ</sequence>
<evidence type="ECO:0000259" key="9">
    <source>
        <dbReference type="PROSITE" id="PS50929"/>
    </source>
</evidence>
<dbReference type="InterPro" id="IPR050173">
    <property type="entry name" value="ABC_transporter_C-like"/>
</dbReference>
<evidence type="ECO:0000256" key="7">
    <source>
        <dbReference type="ARBA" id="ARBA00023136"/>
    </source>
</evidence>
<dbReference type="PANTHER" id="PTHR24223:SF443">
    <property type="entry name" value="MULTIDRUG-RESISTANCE LIKE PROTEIN 1, ISOFORM I"/>
    <property type="match status" value="1"/>
</dbReference>
<dbReference type="Proteomes" id="UP000708208">
    <property type="component" value="Unassembled WGS sequence"/>
</dbReference>
<dbReference type="GO" id="GO:0005524">
    <property type="term" value="F:ATP binding"/>
    <property type="evidence" value="ECO:0007669"/>
    <property type="project" value="UniProtKB-KW"/>
</dbReference>
<dbReference type="GO" id="GO:0140359">
    <property type="term" value="F:ABC-type transporter activity"/>
    <property type="evidence" value="ECO:0007669"/>
    <property type="project" value="InterPro"/>
</dbReference>
<evidence type="ECO:0000256" key="2">
    <source>
        <dbReference type="ARBA" id="ARBA00022692"/>
    </source>
</evidence>
<protein>
    <recommendedName>
        <fullName evidence="9">ABC transmembrane type-1 domain-containing protein</fullName>
    </recommendedName>
</protein>
<dbReference type="AlphaFoldDB" id="A0A8J2KR49"/>
<keyword evidence="11" id="KW-1185">Reference proteome</keyword>
<dbReference type="GO" id="GO:0016020">
    <property type="term" value="C:membrane"/>
    <property type="evidence" value="ECO:0007669"/>
    <property type="project" value="InterPro"/>
</dbReference>
<keyword evidence="6 8" id="KW-1133">Transmembrane helix</keyword>
<comment type="subcellular location">
    <subcellularLocation>
        <location evidence="1">Endomembrane system</location>
        <topology evidence="1">Multi-pass membrane protein</topology>
    </subcellularLocation>
</comment>
<organism evidence="10 11">
    <name type="scientific">Allacma fusca</name>
    <dbReference type="NCBI Taxonomy" id="39272"/>
    <lineage>
        <taxon>Eukaryota</taxon>
        <taxon>Metazoa</taxon>
        <taxon>Ecdysozoa</taxon>
        <taxon>Arthropoda</taxon>
        <taxon>Hexapoda</taxon>
        <taxon>Collembola</taxon>
        <taxon>Symphypleona</taxon>
        <taxon>Sminthuridae</taxon>
        <taxon>Allacma</taxon>
    </lineage>
</organism>
<feature type="transmembrane region" description="Helical" evidence="8">
    <location>
        <begin position="98"/>
        <end position="121"/>
    </location>
</feature>
<evidence type="ECO:0000313" key="11">
    <source>
        <dbReference type="Proteomes" id="UP000708208"/>
    </source>
</evidence>
<dbReference type="EMBL" id="CAJVCH010496951">
    <property type="protein sequence ID" value="CAG7821002.1"/>
    <property type="molecule type" value="Genomic_DNA"/>
</dbReference>
<keyword evidence="7 8" id="KW-0472">Membrane</keyword>
<dbReference type="PANTHER" id="PTHR24223">
    <property type="entry name" value="ATP-BINDING CASSETTE SUB-FAMILY C"/>
    <property type="match status" value="1"/>
</dbReference>
<feature type="non-terminal residue" evidence="10">
    <location>
        <position position="170"/>
    </location>
</feature>
<name>A0A8J2KR49_9HEXA</name>
<proteinExistence type="predicted"/>
<keyword evidence="2 8" id="KW-0812">Transmembrane</keyword>
<feature type="transmembrane region" description="Helical" evidence="8">
    <location>
        <begin position="14"/>
        <end position="34"/>
    </location>
</feature>
<dbReference type="GO" id="GO:0012505">
    <property type="term" value="C:endomembrane system"/>
    <property type="evidence" value="ECO:0007669"/>
    <property type="project" value="UniProtKB-SubCell"/>
</dbReference>
<evidence type="ECO:0000256" key="1">
    <source>
        <dbReference type="ARBA" id="ARBA00004127"/>
    </source>
</evidence>